<name>A0A2M7B5F2_9BACT</name>
<keyword evidence="5 8" id="KW-0418">Kinase</keyword>
<organism evidence="8 9">
    <name type="scientific">Candidatus Wolfebacteria bacterium CG03_land_8_20_14_0_80_40_12</name>
    <dbReference type="NCBI Taxonomy" id="1975069"/>
    <lineage>
        <taxon>Bacteria</taxon>
        <taxon>Candidatus Wolfeibacteriota</taxon>
    </lineage>
</organism>
<evidence type="ECO:0000256" key="4">
    <source>
        <dbReference type="ARBA" id="ARBA00022679"/>
    </source>
</evidence>
<comment type="caution">
    <text evidence="6">Lacks conserved residue(s) required for the propagation of feature annotation.</text>
</comment>
<dbReference type="SUPFAM" id="SSF54919">
    <property type="entry name" value="Nucleoside diphosphate kinase, NDK"/>
    <property type="match status" value="1"/>
</dbReference>
<dbReference type="Pfam" id="PF00334">
    <property type="entry name" value="NDK"/>
    <property type="match status" value="2"/>
</dbReference>
<comment type="cofactor">
    <cofactor evidence="1">
        <name>Mg(2+)</name>
        <dbReference type="ChEBI" id="CHEBI:18420"/>
    </cofactor>
</comment>
<dbReference type="InterPro" id="IPR036850">
    <property type="entry name" value="NDK-like_dom_sf"/>
</dbReference>
<gene>
    <name evidence="8" type="ORF">COS61_01875</name>
</gene>
<dbReference type="PROSITE" id="PS51374">
    <property type="entry name" value="NDPK_LIKE"/>
    <property type="match status" value="1"/>
</dbReference>
<dbReference type="PANTHER" id="PTHR11349">
    <property type="entry name" value="NUCLEOSIDE DIPHOSPHATE KINASE"/>
    <property type="match status" value="1"/>
</dbReference>
<evidence type="ECO:0000313" key="9">
    <source>
        <dbReference type="Proteomes" id="UP000228949"/>
    </source>
</evidence>
<dbReference type="InterPro" id="IPR034907">
    <property type="entry name" value="NDK-like_dom"/>
</dbReference>
<evidence type="ECO:0000259" key="7">
    <source>
        <dbReference type="SMART" id="SM00562"/>
    </source>
</evidence>
<keyword evidence="4 8" id="KW-0808">Transferase</keyword>
<dbReference type="Proteomes" id="UP000228949">
    <property type="component" value="Unassembled WGS sequence"/>
</dbReference>
<dbReference type="SMART" id="SM00562">
    <property type="entry name" value="NDK"/>
    <property type="match status" value="1"/>
</dbReference>
<accession>A0A2M7B5F2</accession>
<dbReference type="Gene3D" id="3.30.70.141">
    <property type="entry name" value="Nucleoside diphosphate kinase-like domain"/>
    <property type="match status" value="1"/>
</dbReference>
<evidence type="ECO:0000256" key="3">
    <source>
        <dbReference type="ARBA" id="ARBA00012966"/>
    </source>
</evidence>
<dbReference type="GO" id="GO:0004550">
    <property type="term" value="F:nucleoside diphosphate kinase activity"/>
    <property type="evidence" value="ECO:0007669"/>
    <property type="project" value="UniProtKB-EC"/>
</dbReference>
<evidence type="ECO:0000256" key="6">
    <source>
        <dbReference type="PROSITE-ProRule" id="PRU00706"/>
    </source>
</evidence>
<comment type="similarity">
    <text evidence="2 6">Belongs to the NDK family.</text>
</comment>
<sequence length="193" mass="22002">MKTEKTLVIIKPDGVKRGLIGEIVRRIEQRGLKIIALKMFIAARQQIDEHYPKDPNWVRRLGEKSLKTYEKYGLDPVKELGTDDADKIGKMVRNWLIDFMTSGPMVKMVVQGVHAVDMVRKLCGNTLPNLAEMGTIRGDYSVDSAVLANAGKRAVHNIVHASETPEEAAHELEYWFSPEEIYEYKRAEEDIMF</sequence>
<reference evidence="9" key="1">
    <citation type="submission" date="2017-09" db="EMBL/GenBank/DDBJ databases">
        <title>Depth-based differentiation of microbial function through sediment-hosted aquifers and enrichment of novel symbionts in the deep terrestrial subsurface.</title>
        <authorList>
            <person name="Probst A.J."/>
            <person name="Ladd B."/>
            <person name="Jarett J.K."/>
            <person name="Geller-Mcgrath D.E."/>
            <person name="Sieber C.M.K."/>
            <person name="Emerson J.B."/>
            <person name="Anantharaman K."/>
            <person name="Thomas B.C."/>
            <person name="Malmstrom R."/>
            <person name="Stieglmeier M."/>
            <person name="Klingl A."/>
            <person name="Woyke T."/>
            <person name="Ryan C.M."/>
            <person name="Banfield J.F."/>
        </authorList>
    </citation>
    <scope>NUCLEOTIDE SEQUENCE [LARGE SCALE GENOMIC DNA]</scope>
</reference>
<evidence type="ECO:0000256" key="5">
    <source>
        <dbReference type="ARBA" id="ARBA00022777"/>
    </source>
</evidence>
<dbReference type="AlphaFoldDB" id="A0A2M7B5F2"/>
<protein>
    <recommendedName>
        <fullName evidence="3">nucleoside-diphosphate kinase</fullName>
        <ecNumber evidence="3">2.7.4.6</ecNumber>
    </recommendedName>
</protein>
<proteinExistence type="inferred from homology"/>
<comment type="caution">
    <text evidence="8">The sequence shown here is derived from an EMBL/GenBank/DDBJ whole genome shotgun (WGS) entry which is preliminary data.</text>
</comment>
<dbReference type="CDD" id="cd04413">
    <property type="entry name" value="NDPk_I"/>
    <property type="match status" value="1"/>
</dbReference>
<evidence type="ECO:0000256" key="1">
    <source>
        <dbReference type="ARBA" id="ARBA00001946"/>
    </source>
</evidence>
<feature type="domain" description="Nucleoside diphosphate kinase-like" evidence="7">
    <location>
        <begin position="3"/>
        <end position="183"/>
    </location>
</feature>
<evidence type="ECO:0000313" key="8">
    <source>
        <dbReference type="EMBL" id="PIU98358.1"/>
    </source>
</evidence>
<dbReference type="EC" id="2.7.4.6" evidence="3"/>
<evidence type="ECO:0000256" key="2">
    <source>
        <dbReference type="ARBA" id="ARBA00008142"/>
    </source>
</evidence>
<dbReference type="EMBL" id="PEVJ01000045">
    <property type="protein sequence ID" value="PIU98358.1"/>
    <property type="molecule type" value="Genomic_DNA"/>
</dbReference>